<evidence type="ECO:0000313" key="3">
    <source>
        <dbReference type="Proteomes" id="UP001501508"/>
    </source>
</evidence>
<evidence type="ECO:0000259" key="1">
    <source>
        <dbReference type="PROSITE" id="PS51186"/>
    </source>
</evidence>
<feature type="domain" description="N-acetyltransferase" evidence="1">
    <location>
        <begin position="6"/>
        <end position="145"/>
    </location>
</feature>
<proteinExistence type="predicted"/>
<dbReference type="PANTHER" id="PTHR47237">
    <property type="entry name" value="SLL0310 PROTEIN"/>
    <property type="match status" value="1"/>
</dbReference>
<accession>A0ABP8M5I3</accession>
<dbReference type="PANTHER" id="PTHR47237:SF2">
    <property type="entry name" value="BLL4206 PROTEIN"/>
    <property type="match status" value="1"/>
</dbReference>
<dbReference type="SUPFAM" id="SSF55729">
    <property type="entry name" value="Acyl-CoA N-acyltransferases (Nat)"/>
    <property type="match status" value="1"/>
</dbReference>
<dbReference type="Proteomes" id="UP001501508">
    <property type="component" value="Unassembled WGS sequence"/>
</dbReference>
<sequence>MDPDRLIIRRLTRADFPLCRQLVEQAGWNQLDDDWERAIRLEPDGCFVGDLNGVGVATTTCCRFGTTGWIAMVLVDRAARGRGVARELMAHAIAYLRDSGAQTIRLDATPLGLPVYQKLGFRIEFELVRYAGRFPGAAAPERAVRRYADASVMAEIAALDAISAGADRCSFLALLHPAAPPSFYLNRDQSGRLAGFAGFRKGRNAVQIGPVTAVTEAAGAALMADLASAFPGTACFLDIPLANPGAIKWVEARGFERQRGFMRMCLGPEPRDKPEWMWASSGPEKG</sequence>
<reference evidence="3" key="1">
    <citation type="journal article" date="2019" name="Int. J. Syst. Evol. Microbiol.">
        <title>The Global Catalogue of Microorganisms (GCM) 10K type strain sequencing project: providing services to taxonomists for standard genome sequencing and annotation.</title>
        <authorList>
            <consortium name="The Broad Institute Genomics Platform"/>
            <consortium name="The Broad Institute Genome Sequencing Center for Infectious Disease"/>
            <person name="Wu L."/>
            <person name="Ma J."/>
        </authorList>
    </citation>
    <scope>NUCLEOTIDE SEQUENCE [LARGE SCALE GENOMIC DNA]</scope>
    <source>
        <strain evidence="3">JCM 31920</strain>
    </source>
</reference>
<protein>
    <recommendedName>
        <fullName evidence="1">N-acetyltransferase domain-containing protein</fullName>
    </recommendedName>
</protein>
<dbReference type="Pfam" id="PF18014">
    <property type="entry name" value="Acetyltransf_18"/>
    <property type="match status" value="1"/>
</dbReference>
<dbReference type="RefSeq" id="WP_345030915.1">
    <property type="nucleotide sequence ID" value="NZ_BAABEY010000029.1"/>
</dbReference>
<gene>
    <name evidence="2" type="ORF">GCM10023091_31350</name>
</gene>
<dbReference type="InterPro" id="IPR052729">
    <property type="entry name" value="Acyl/Acetyltrans_Enzymes"/>
</dbReference>
<organism evidence="2 3">
    <name type="scientific">Ravibacter arvi</name>
    <dbReference type="NCBI Taxonomy" id="2051041"/>
    <lineage>
        <taxon>Bacteria</taxon>
        <taxon>Pseudomonadati</taxon>
        <taxon>Bacteroidota</taxon>
        <taxon>Cytophagia</taxon>
        <taxon>Cytophagales</taxon>
        <taxon>Spirosomataceae</taxon>
        <taxon>Ravibacter</taxon>
    </lineage>
</organism>
<dbReference type="InterPro" id="IPR000182">
    <property type="entry name" value="GNAT_dom"/>
</dbReference>
<keyword evidence="3" id="KW-1185">Reference proteome</keyword>
<dbReference type="EMBL" id="BAABEY010000029">
    <property type="protein sequence ID" value="GAA4443223.1"/>
    <property type="molecule type" value="Genomic_DNA"/>
</dbReference>
<dbReference type="InterPro" id="IPR041496">
    <property type="entry name" value="YitH/HolE_GNAT"/>
</dbReference>
<dbReference type="InterPro" id="IPR016181">
    <property type="entry name" value="Acyl_CoA_acyltransferase"/>
</dbReference>
<evidence type="ECO:0000313" key="2">
    <source>
        <dbReference type="EMBL" id="GAA4443223.1"/>
    </source>
</evidence>
<dbReference type="CDD" id="cd04301">
    <property type="entry name" value="NAT_SF"/>
    <property type="match status" value="1"/>
</dbReference>
<dbReference type="Pfam" id="PF00583">
    <property type="entry name" value="Acetyltransf_1"/>
    <property type="match status" value="1"/>
</dbReference>
<dbReference type="PROSITE" id="PS51186">
    <property type="entry name" value="GNAT"/>
    <property type="match status" value="1"/>
</dbReference>
<comment type="caution">
    <text evidence="2">The sequence shown here is derived from an EMBL/GenBank/DDBJ whole genome shotgun (WGS) entry which is preliminary data.</text>
</comment>
<name>A0ABP8M5I3_9BACT</name>
<dbReference type="Gene3D" id="3.40.630.30">
    <property type="match status" value="1"/>
</dbReference>
<dbReference type="Gene3D" id="3.40.630.90">
    <property type="match status" value="1"/>
</dbReference>